<evidence type="ECO:0000313" key="3">
    <source>
        <dbReference type="Proteomes" id="UP000585474"/>
    </source>
</evidence>
<accession>A0A7J0ETK8</accession>
<dbReference type="AlphaFoldDB" id="A0A7J0ETK8"/>
<name>A0A7J0ETK8_9ERIC</name>
<evidence type="ECO:0000256" key="1">
    <source>
        <dbReference type="SAM" id="MobiDB-lite"/>
    </source>
</evidence>
<sequence length="249" mass="27662">MVLTPDFYYNSLALSVGTTTLNTLCTCIAAYCLDRSRRSHRSGDQDSQNCHSADLDAQINAINTGVNALAIVDALIRQTEPPFTERVMKVRVSSKFKLPSQLGLCEGKTNPMNHLDSYKNLIMLQGSLSSISWAVVHQKDGEGLKDYVKHFNQAVLKVEDPINKVVVMAMMDGLRLDPLFYSLSKSVPTTLSALQSKAVKYIAAEELTKAKRMRRGKDDHKRKDSPRHNLITSPFDEIDPLSSDGFTSP</sequence>
<protein>
    <submittedName>
        <fullName evidence="2">Uncharacterized protein</fullName>
    </submittedName>
</protein>
<organism evidence="2 3">
    <name type="scientific">Actinidia rufa</name>
    <dbReference type="NCBI Taxonomy" id="165716"/>
    <lineage>
        <taxon>Eukaryota</taxon>
        <taxon>Viridiplantae</taxon>
        <taxon>Streptophyta</taxon>
        <taxon>Embryophyta</taxon>
        <taxon>Tracheophyta</taxon>
        <taxon>Spermatophyta</taxon>
        <taxon>Magnoliopsida</taxon>
        <taxon>eudicotyledons</taxon>
        <taxon>Gunneridae</taxon>
        <taxon>Pentapetalae</taxon>
        <taxon>asterids</taxon>
        <taxon>Ericales</taxon>
        <taxon>Actinidiaceae</taxon>
        <taxon>Actinidia</taxon>
    </lineage>
</organism>
<dbReference type="Proteomes" id="UP000585474">
    <property type="component" value="Unassembled WGS sequence"/>
</dbReference>
<feature type="region of interest" description="Disordered" evidence="1">
    <location>
        <begin position="210"/>
        <end position="249"/>
    </location>
</feature>
<evidence type="ECO:0000313" key="2">
    <source>
        <dbReference type="EMBL" id="GFY89821.1"/>
    </source>
</evidence>
<dbReference type="EMBL" id="BJWL01000007">
    <property type="protein sequence ID" value="GFY89821.1"/>
    <property type="molecule type" value="Genomic_DNA"/>
</dbReference>
<proteinExistence type="predicted"/>
<gene>
    <name evidence="2" type="ORF">Acr_07g0000180</name>
</gene>
<reference evidence="2 3" key="1">
    <citation type="submission" date="2019-07" db="EMBL/GenBank/DDBJ databases">
        <title>De Novo Assembly of kiwifruit Actinidia rufa.</title>
        <authorList>
            <person name="Sugita-Konishi S."/>
            <person name="Sato K."/>
            <person name="Mori E."/>
            <person name="Abe Y."/>
            <person name="Kisaki G."/>
            <person name="Hamano K."/>
            <person name="Suezawa K."/>
            <person name="Otani M."/>
            <person name="Fukuda T."/>
            <person name="Manabe T."/>
            <person name="Gomi K."/>
            <person name="Tabuchi M."/>
            <person name="Akimitsu K."/>
            <person name="Kataoka I."/>
        </authorList>
    </citation>
    <scope>NUCLEOTIDE SEQUENCE [LARGE SCALE GENOMIC DNA]</scope>
    <source>
        <strain evidence="3">cv. Fuchu</strain>
    </source>
</reference>
<comment type="caution">
    <text evidence="2">The sequence shown here is derived from an EMBL/GenBank/DDBJ whole genome shotgun (WGS) entry which is preliminary data.</text>
</comment>
<keyword evidence="3" id="KW-1185">Reference proteome</keyword>
<dbReference type="OrthoDB" id="1752139at2759"/>